<organism evidence="8 9">
    <name type="scientific">Poecilia reticulata</name>
    <name type="common">Guppy</name>
    <name type="synonym">Acanthophacelus reticulatus</name>
    <dbReference type="NCBI Taxonomy" id="8081"/>
    <lineage>
        <taxon>Eukaryota</taxon>
        <taxon>Metazoa</taxon>
        <taxon>Chordata</taxon>
        <taxon>Craniata</taxon>
        <taxon>Vertebrata</taxon>
        <taxon>Euteleostomi</taxon>
        <taxon>Actinopterygii</taxon>
        <taxon>Neopterygii</taxon>
        <taxon>Teleostei</taxon>
        <taxon>Neoteleostei</taxon>
        <taxon>Acanthomorphata</taxon>
        <taxon>Ovalentaria</taxon>
        <taxon>Atherinomorphae</taxon>
        <taxon>Cyprinodontiformes</taxon>
        <taxon>Poeciliidae</taxon>
        <taxon>Poeciliinae</taxon>
        <taxon>Poecilia</taxon>
    </lineage>
</organism>
<evidence type="ECO:0000256" key="3">
    <source>
        <dbReference type="ARBA" id="ARBA00022692"/>
    </source>
</evidence>
<keyword evidence="6 7" id="KW-0472">Membrane</keyword>
<name>A0A3P9PZV3_POERE</name>
<keyword evidence="9" id="KW-1185">Reference proteome</keyword>
<accession>A0A3P9PZV3</accession>
<feature type="transmembrane region" description="Helical" evidence="7">
    <location>
        <begin position="146"/>
        <end position="170"/>
    </location>
</feature>
<evidence type="ECO:0000313" key="9">
    <source>
        <dbReference type="Proteomes" id="UP000242638"/>
    </source>
</evidence>
<feature type="transmembrane region" description="Helical" evidence="7">
    <location>
        <begin position="6"/>
        <end position="25"/>
    </location>
</feature>
<evidence type="ECO:0000256" key="7">
    <source>
        <dbReference type="RuleBase" id="RU369072"/>
    </source>
</evidence>
<evidence type="ECO:0000256" key="5">
    <source>
        <dbReference type="ARBA" id="ARBA00022989"/>
    </source>
</evidence>
<keyword evidence="4 7" id="KW-0914">Notch signaling pathway</keyword>
<comment type="subunit">
    <text evidence="7">Component of the gamma-secretase complex.</text>
</comment>
<dbReference type="Proteomes" id="UP000242638">
    <property type="component" value="Unassembled WGS sequence"/>
</dbReference>
<feature type="transmembrane region" description="Helical" evidence="7">
    <location>
        <begin position="202"/>
        <end position="221"/>
    </location>
</feature>
<reference evidence="8" key="3">
    <citation type="submission" date="2025-09" db="UniProtKB">
        <authorList>
            <consortium name="Ensembl"/>
        </authorList>
    </citation>
    <scope>IDENTIFICATION</scope>
    <source>
        <strain evidence="8">Guanapo</strain>
    </source>
</reference>
<dbReference type="InterPro" id="IPR009294">
    <property type="entry name" value="Aph-1"/>
</dbReference>
<reference evidence="9" key="1">
    <citation type="submission" date="2013-11" db="EMBL/GenBank/DDBJ databases">
        <title>The genomic landscape of the Guanapo guppy.</title>
        <authorList>
            <person name="Kuenstner A."/>
            <person name="Dreyer C."/>
        </authorList>
    </citation>
    <scope>NUCLEOTIDE SEQUENCE</scope>
    <source>
        <strain evidence="9">Guanapo</strain>
    </source>
</reference>
<protein>
    <recommendedName>
        <fullName evidence="7">Gamma-secretase subunit APH-1</fullName>
        <shortName evidence="7">APH-1</shortName>
    </recommendedName>
</protein>
<dbReference type="PANTHER" id="PTHR12889">
    <property type="entry name" value="GAMMA-SECRETASE SUBUNIT APH-1"/>
    <property type="match status" value="1"/>
</dbReference>
<feature type="transmembrane region" description="Helical" evidence="7">
    <location>
        <begin position="102"/>
        <end position="126"/>
    </location>
</feature>
<evidence type="ECO:0000313" key="8">
    <source>
        <dbReference type="Ensembl" id="ENSPREP00000027345.1"/>
    </source>
</evidence>
<feature type="transmembrane region" description="Helical" evidence="7">
    <location>
        <begin position="71"/>
        <end position="95"/>
    </location>
</feature>
<proteinExistence type="inferred from homology"/>
<dbReference type="Bgee" id="ENSPREG00000018474">
    <property type="expression patterns" value="Expressed in caudal fin and 1 other cell type or tissue"/>
</dbReference>
<feature type="transmembrane region" description="Helical" evidence="7">
    <location>
        <begin position="177"/>
        <end position="196"/>
    </location>
</feature>
<dbReference type="Ensembl" id="ENSPRET00000027636.1">
    <property type="protein sequence ID" value="ENSPREP00000027345.1"/>
    <property type="gene ID" value="ENSPREG00000018474.1"/>
</dbReference>
<dbReference type="Pfam" id="PF06105">
    <property type="entry name" value="Aph-1"/>
    <property type="match status" value="2"/>
</dbReference>
<sequence>MTAAVFFGCTFIAFGPAVSLFLFTIAREPLRVIFLIAGAFFWLVSLLLASLVWFISVQISNKESASQQKGLLIFGVVLSVLLQETFPASAGVLVILGFQRDIIMLCCFVSVSGLGFGFMSGAFSVVNILADSVGPGTVGIHGDSQHYFLSSAFMTMAIILLHMFWGVIFFDGCEKQRWLAVAAVVASHLLVSSLTFQNPQYVSSLVPTYIVMFFMGIWAFYTAGGSLRNLKLCLTCKDKDFLLANHRPR</sequence>
<dbReference type="GO" id="GO:0070765">
    <property type="term" value="C:gamma-secretase complex"/>
    <property type="evidence" value="ECO:0007669"/>
    <property type="project" value="UniProtKB-UniRule"/>
</dbReference>
<comment type="function">
    <text evidence="7">Potential subunit of the gamma-secretase complex, an endoprotease complex that catalyzes the intramembrane cleavage of integral proteins such as Notch receptors.</text>
</comment>
<feature type="transmembrane region" description="Helical" evidence="7">
    <location>
        <begin position="32"/>
        <end position="59"/>
    </location>
</feature>
<dbReference type="GO" id="GO:0016485">
    <property type="term" value="P:protein processing"/>
    <property type="evidence" value="ECO:0007669"/>
    <property type="project" value="UniProtKB-UniRule"/>
</dbReference>
<reference evidence="8" key="2">
    <citation type="submission" date="2025-08" db="UniProtKB">
        <authorList>
            <consortium name="Ensembl"/>
        </authorList>
    </citation>
    <scope>IDENTIFICATION</scope>
    <source>
        <strain evidence="8">Guanapo</strain>
    </source>
</reference>
<dbReference type="GO" id="GO:0007219">
    <property type="term" value="P:Notch signaling pathway"/>
    <property type="evidence" value="ECO:0007669"/>
    <property type="project" value="UniProtKB-UniRule"/>
</dbReference>
<comment type="similarity">
    <text evidence="2 7">Belongs to the APH-1 family.</text>
</comment>
<keyword evidence="3 7" id="KW-0812">Transmembrane</keyword>
<keyword evidence="5 7" id="KW-1133">Transmembrane helix</keyword>
<evidence type="ECO:0000256" key="2">
    <source>
        <dbReference type="ARBA" id="ARBA00005577"/>
    </source>
</evidence>
<evidence type="ECO:0000256" key="4">
    <source>
        <dbReference type="ARBA" id="ARBA00022976"/>
    </source>
</evidence>
<evidence type="ECO:0000256" key="1">
    <source>
        <dbReference type="ARBA" id="ARBA00004141"/>
    </source>
</evidence>
<comment type="subcellular location">
    <subcellularLocation>
        <location evidence="1 7">Membrane</location>
        <topology evidence="1 7">Multi-pass membrane protein</topology>
    </subcellularLocation>
</comment>
<evidence type="ECO:0000256" key="6">
    <source>
        <dbReference type="ARBA" id="ARBA00023136"/>
    </source>
</evidence>
<dbReference type="AlphaFoldDB" id="A0A3P9PZV3"/>
<dbReference type="GeneTree" id="ENSGT00390000002049"/>